<dbReference type="STRING" id="1295009.MMINT_17590"/>
<dbReference type="InterPro" id="IPR011991">
    <property type="entry name" value="ArsR-like_HTH"/>
</dbReference>
<proteinExistence type="predicted"/>
<dbReference type="HOGENOM" id="CLU_1691464_0_0_2"/>
<dbReference type="InterPro" id="IPR036390">
    <property type="entry name" value="WH_DNA-bd_sf"/>
</dbReference>
<dbReference type="AlphaFoldDB" id="R9TC61"/>
<organism evidence="1 2">
    <name type="scientific">Methanomassiliicoccus intestinalis (strain Issoire-Mx1)</name>
    <dbReference type="NCBI Taxonomy" id="1295009"/>
    <lineage>
        <taxon>Archaea</taxon>
        <taxon>Methanobacteriati</taxon>
        <taxon>Thermoplasmatota</taxon>
        <taxon>Thermoplasmata</taxon>
        <taxon>Methanomassiliicoccales</taxon>
        <taxon>Methanomassiliicoccaceae</taxon>
        <taxon>Methanomassiliicoccus</taxon>
    </lineage>
</organism>
<dbReference type="Proteomes" id="UP000014070">
    <property type="component" value="Chromosome"/>
</dbReference>
<evidence type="ECO:0000313" key="1">
    <source>
        <dbReference type="EMBL" id="AGN27048.1"/>
    </source>
</evidence>
<dbReference type="InterPro" id="IPR036388">
    <property type="entry name" value="WH-like_DNA-bd_sf"/>
</dbReference>
<protein>
    <submittedName>
        <fullName evidence="1">Uncharacterized protein</fullName>
    </submittedName>
</protein>
<dbReference type="Pfam" id="PF12840">
    <property type="entry name" value="HTH_20"/>
    <property type="match status" value="1"/>
</dbReference>
<dbReference type="GeneID" id="41324117"/>
<dbReference type="KEGG" id="mer:MMINT_17590"/>
<accession>R9TC61</accession>
<dbReference type="EMBL" id="CP005934">
    <property type="protein sequence ID" value="AGN27048.1"/>
    <property type="molecule type" value="Genomic_DNA"/>
</dbReference>
<name>R9TC61_METII</name>
<sequence>MSFQPLIHMFSITVESNTPLTPLDNVNDIAIEFLTHIGYLSKGYTPRSDAEDTSNSIPYVLFMDCFMKHPHKAWTADELAYELKTTKATVYRHINKLKSLDLLEEASAEQSDGKIKKGYKIRFGDLRKAWSFVEANVQMAMQNYRKTVEHFCDLMANDNTD</sequence>
<dbReference type="Gene3D" id="1.10.10.10">
    <property type="entry name" value="Winged helix-like DNA-binding domain superfamily/Winged helix DNA-binding domain"/>
    <property type="match status" value="1"/>
</dbReference>
<dbReference type="RefSeq" id="WP_020449573.1">
    <property type="nucleotide sequence ID" value="NC_021353.1"/>
</dbReference>
<reference evidence="1 2" key="1">
    <citation type="journal article" date="2013" name="Genome Announc.">
        <title>Genome sequence of 'Candidatus Methanomassiliicoccus intestinalis' Issoire-Mx1, a third thermoplasmatales-related methanogenic archaeon from human feces.</title>
        <authorList>
            <person name="Borrel G."/>
            <person name="Harris H.M."/>
            <person name="Parisot N."/>
            <person name="Gaci N."/>
            <person name="Tottey W."/>
            <person name="Mihajlovski A."/>
            <person name="Deane J."/>
            <person name="Gribaldo S."/>
            <person name="Bardot O."/>
            <person name="Peyretaillade E."/>
            <person name="Peyret P."/>
            <person name="O'Toole P.W."/>
            <person name="Brugere J.F."/>
        </authorList>
    </citation>
    <scope>NUCLEOTIDE SEQUENCE [LARGE SCALE GENOMIC DNA]</scope>
    <source>
        <strain evidence="1 2">Issoire-Mx1</strain>
    </source>
</reference>
<keyword evidence="2" id="KW-1185">Reference proteome</keyword>
<gene>
    <name evidence="1" type="ORF">MMINT_17590</name>
</gene>
<dbReference type="CDD" id="cd00090">
    <property type="entry name" value="HTH_ARSR"/>
    <property type="match status" value="1"/>
</dbReference>
<dbReference type="SUPFAM" id="SSF46785">
    <property type="entry name" value="Winged helix' DNA-binding domain"/>
    <property type="match status" value="1"/>
</dbReference>
<dbReference type="InParanoid" id="R9TC61"/>
<evidence type="ECO:0000313" key="2">
    <source>
        <dbReference type="Proteomes" id="UP000014070"/>
    </source>
</evidence>